<dbReference type="AlphaFoldDB" id="A0A3A4F137"/>
<protein>
    <recommendedName>
        <fullName evidence="6">NlpC/P60 domain-containing protein</fullName>
    </recommendedName>
</protein>
<dbReference type="InterPro" id="IPR051202">
    <property type="entry name" value="Peptidase_C40"/>
</dbReference>
<feature type="region of interest" description="Disordered" evidence="5">
    <location>
        <begin position="103"/>
        <end position="196"/>
    </location>
</feature>
<sequence>MMIEQTPIQTRRERRVAAEAEARLAAKTRAAKTGRKVGVVLGTSGLLLTTSVAAMAEGDPQSEGRAQATLAVQPADAIELASQATPAAVSASTDVELTFDRPAVSSEGPAEAATSSQPATAEPIAAESTAAESAAVEVHTAETAETQTTTETVAQTTAQTTQAAETPTTEVAETPATQTAEVAQTASSTVETEPAPAAGSSVVSAAYSAIGTPYVWAGSTLGGMDCSGFINWAYAQAGQPLPGGARSTHGMMASLPRVSSPQPGDIVVVGGIRSQYHAGIYVGNGQMIGALAASGVTTHGYHESWHNVIAILRPS</sequence>
<feature type="domain" description="NlpC/P60" evidence="6">
    <location>
        <begin position="196"/>
        <end position="315"/>
    </location>
</feature>
<accession>A0A3A4F137</accession>
<keyword evidence="2" id="KW-0645">Protease</keyword>
<dbReference type="PANTHER" id="PTHR47053:SF1">
    <property type="entry name" value="MUREIN DD-ENDOPEPTIDASE MEPH-RELATED"/>
    <property type="match status" value="1"/>
</dbReference>
<dbReference type="Gene3D" id="3.90.1720.10">
    <property type="entry name" value="endopeptidase domain like (from Nostoc punctiforme)"/>
    <property type="match status" value="1"/>
</dbReference>
<dbReference type="Pfam" id="PF00877">
    <property type="entry name" value="NLPC_P60"/>
    <property type="match status" value="1"/>
</dbReference>
<feature type="compositionally biased region" description="Low complexity" evidence="5">
    <location>
        <begin position="118"/>
        <end position="196"/>
    </location>
</feature>
<evidence type="ECO:0000259" key="6">
    <source>
        <dbReference type="PROSITE" id="PS51935"/>
    </source>
</evidence>
<keyword evidence="4" id="KW-0788">Thiol protease</keyword>
<comment type="similarity">
    <text evidence="1">Belongs to the peptidase C40 family.</text>
</comment>
<dbReference type="GO" id="GO:0008234">
    <property type="term" value="F:cysteine-type peptidase activity"/>
    <property type="evidence" value="ECO:0007669"/>
    <property type="project" value="UniProtKB-KW"/>
</dbReference>
<keyword evidence="8" id="KW-1185">Reference proteome</keyword>
<keyword evidence="3" id="KW-0378">Hydrolase</keyword>
<organism evidence="7 8">
    <name type="scientific">Nesterenkonia natronophila</name>
    <dbReference type="NCBI Taxonomy" id="2174932"/>
    <lineage>
        <taxon>Bacteria</taxon>
        <taxon>Bacillati</taxon>
        <taxon>Actinomycetota</taxon>
        <taxon>Actinomycetes</taxon>
        <taxon>Micrococcales</taxon>
        <taxon>Micrococcaceae</taxon>
        <taxon>Nesterenkonia</taxon>
    </lineage>
</organism>
<evidence type="ECO:0000256" key="1">
    <source>
        <dbReference type="ARBA" id="ARBA00007074"/>
    </source>
</evidence>
<evidence type="ECO:0000313" key="8">
    <source>
        <dbReference type="Proteomes" id="UP000266615"/>
    </source>
</evidence>
<dbReference type="InterPro" id="IPR038765">
    <property type="entry name" value="Papain-like_cys_pep_sf"/>
</dbReference>
<dbReference type="PANTHER" id="PTHR47053">
    <property type="entry name" value="MUREIN DD-ENDOPEPTIDASE MEPH-RELATED"/>
    <property type="match status" value="1"/>
</dbReference>
<proteinExistence type="inferred from homology"/>
<name>A0A3A4F137_9MICC</name>
<comment type="caution">
    <text evidence="7">The sequence shown here is derived from an EMBL/GenBank/DDBJ whole genome shotgun (WGS) entry which is preliminary data.</text>
</comment>
<evidence type="ECO:0000256" key="3">
    <source>
        <dbReference type="ARBA" id="ARBA00022801"/>
    </source>
</evidence>
<dbReference type="PROSITE" id="PS51935">
    <property type="entry name" value="NLPC_P60"/>
    <property type="match status" value="1"/>
</dbReference>
<dbReference type="SUPFAM" id="SSF54001">
    <property type="entry name" value="Cysteine proteinases"/>
    <property type="match status" value="1"/>
</dbReference>
<dbReference type="GO" id="GO:0006508">
    <property type="term" value="P:proteolysis"/>
    <property type="evidence" value="ECO:0007669"/>
    <property type="project" value="UniProtKB-KW"/>
</dbReference>
<evidence type="ECO:0000256" key="4">
    <source>
        <dbReference type="ARBA" id="ARBA00022807"/>
    </source>
</evidence>
<evidence type="ECO:0000256" key="5">
    <source>
        <dbReference type="SAM" id="MobiDB-lite"/>
    </source>
</evidence>
<dbReference type="Proteomes" id="UP000266615">
    <property type="component" value="Unassembled WGS sequence"/>
</dbReference>
<evidence type="ECO:0000256" key="2">
    <source>
        <dbReference type="ARBA" id="ARBA00022670"/>
    </source>
</evidence>
<gene>
    <name evidence="7" type="ORF">D3250_05215</name>
</gene>
<dbReference type="InterPro" id="IPR000064">
    <property type="entry name" value="NLP_P60_dom"/>
</dbReference>
<dbReference type="EMBL" id="QYZP01000002">
    <property type="protein sequence ID" value="RJN31556.1"/>
    <property type="molecule type" value="Genomic_DNA"/>
</dbReference>
<evidence type="ECO:0000313" key="7">
    <source>
        <dbReference type="EMBL" id="RJN31556.1"/>
    </source>
</evidence>
<reference evidence="7 8" key="1">
    <citation type="submission" date="2018-09" db="EMBL/GenBank/DDBJ databases">
        <title>Nesterenkonia natronophila sp. nov., an alkaliphilic actinobacteriume isolated from a soda lake, and emended description of the genus Nesterenkonia.</title>
        <authorList>
            <person name="Menes R.J."/>
            <person name="Iriarte A."/>
        </authorList>
    </citation>
    <scope>NUCLEOTIDE SEQUENCE [LARGE SCALE GENOMIC DNA]</scope>
    <source>
        <strain evidence="7 8">M8</strain>
    </source>
</reference>